<evidence type="ECO:0000259" key="2">
    <source>
        <dbReference type="Pfam" id="PF13439"/>
    </source>
</evidence>
<dbReference type="CDD" id="cd03812">
    <property type="entry name" value="GT4_CapH-like"/>
    <property type="match status" value="1"/>
</dbReference>
<dbReference type="EMBL" id="JBEPME010000001">
    <property type="protein sequence ID" value="MET3655503.1"/>
    <property type="molecule type" value="Genomic_DNA"/>
</dbReference>
<comment type="caution">
    <text evidence="3">The sequence shown here is derived from an EMBL/GenBank/DDBJ whole genome shotgun (WGS) entry which is preliminary data.</text>
</comment>
<gene>
    <name evidence="3" type="ORF">ABIC55_000587</name>
</gene>
<proteinExistence type="predicted"/>
<dbReference type="PANTHER" id="PTHR45947:SF3">
    <property type="entry name" value="SULFOQUINOVOSYL TRANSFERASE SQD2"/>
    <property type="match status" value="1"/>
</dbReference>
<dbReference type="SUPFAM" id="SSF53756">
    <property type="entry name" value="UDP-Glycosyltransferase/glycogen phosphorylase"/>
    <property type="match status" value="1"/>
</dbReference>
<evidence type="ECO:0000259" key="1">
    <source>
        <dbReference type="Pfam" id="PF00534"/>
    </source>
</evidence>
<dbReference type="PANTHER" id="PTHR45947">
    <property type="entry name" value="SULFOQUINOVOSYL TRANSFERASE SQD2"/>
    <property type="match status" value="1"/>
</dbReference>
<reference evidence="3 4" key="1">
    <citation type="submission" date="2024-06" db="EMBL/GenBank/DDBJ databases">
        <title>Sorghum-associated microbial communities from plants grown in Nebraska, USA.</title>
        <authorList>
            <person name="Schachtman D."/>
        </authorList>
    </citation>
    <scope>NUCLEOTIDE SEQUENCE [LARGE SCALE GENOMIC DNA]</scope>
    <source>
        <strain evidence="3 4">1288</strain>
    </source>
</reference>
<name>A0ABV2K636_SPOPS</name>
<organism evidence="3 4">
    <name type="scientific">Sporosarcina psychrophila</name>
    <name type="common">Bacillus psychrophilus</name>
    <dbReference type="NCBI Taxonomy" id="1476"/>
    <lineage>
        <taxon>Bacteria</taxon>
        <taxon>Bacillati</taxon>
        <taxon>Bacillota</taxon>
        <taxon>Bacilli</taxon>
        <taxon>Bacillales</taxon>
        <taxon>Caryophanaceae</taxon>
        <taxon>Sporosarcina</taxon>
    </lineage>
</organism>
<dbReference type="Pfam" id="PF13439">
    <property type="entry name" value="Glyco_transf_4"/>
    <property type="match status" value="1"/>
</dbReference>
<dbReference type="Pfam" id="PF00534">
    <property type="entry name" value="Glycos_transf_1"/>
    <property type="match status" value="1"/>
</dbReference>
<evidence type="ECO:0000313" key="3">
    <source>
        <dbReference type="EMBL" id="MET3655503.1"/>
    </source>
</evidence>
<dbReference type="RefSeq" id="WP_354312094.1">
    <property type="nucleotide sequence ID" value="NZ_JBEPME010000001.1"/>
</dbReference>
<accession>A0ABV2K636</accession>
<evidence type="ECO:0000313" key="4">
    <source>
        <dbReference type="Proteomes" id="UP001549104"/>
    </source>
</evidence>
<dbReference type="Gene3D" id="3.40.50.2000">
    <property type="entry name" value="Glycogen Phosphorylase B"/>
    <property type="match status" value="2"/>
</dbReference>
<dbReference type="InterPro" id="IPR001296">
    <property type="entry name" value="Glyco_trans_1"/>
</dbReference>
<sequence length="367" mass="42370">MVRVLHIVTALDGGGIENMILNYYSHMDRENIKFDFITHGKNGNLEPYFEQLGSEIYFVPPLRNSIRENLRLTRKIIANGNYDVVHSHIGISSVFSMYFSKRFSIQTRITHSHLAFRKESFLRRIIIRILRFFNNNYSTQLLACSKDAGKYLWGEKAVSNGSVKVINNAIDIEKFRFNKLSRNNIRHELNIEDKFVIGNVARFDYQKNHEFLIKIFSEIYKVNKESILLLVGNGELEDEVKKQVDKLGLKEAVKFLGVRNDVHKLMHAMDVFLLPSRYEGLGMVFIEAQANSLISFGSDIIVPKEAKATDLMNFISLDKSPDYWANEVLNYKDGYIRESTTEQIKKAGFDIRNECGKLVDIYAESNN</sequence>
<dbReference type="InterPro" id="IPR050194">
    <property type="entry name" value="Glycosyltransferase_grp1"/>
</dbReference>
<feature type="domain" description="Glycosyltransferase subfamily 4-like N-terminal" evidence="2">
    <location>
        <begin position="14"/>
        <end position="173"/>
    </location>
</feature>
<feature type="domain" description="Glycosyl transferase family 1" evidence="1">
    <location>
        <begin position="182"/>
        <end position="306"/>
    </location>
</feature>
<dbReference type="Proteomes" id="UP001549104">
    <property type="component" value="Unassembled WGS sequence"/>
</dbReference>
<keyword evidence="4" id="KW-1185">Reference proteome</keyword>
<dbReference type="InterPro" id="IPR028098">
    <property type="entry name" value="Glyco_trans_4-like_N"/>
</dbReference>
<protein>
    <submittedName>
        <fullName evidence="3">Glycosyltransferase involved in cell wall biosynthesis</fullName>
    </submittedName>
</protein>